<dbReference type="InterPro" id="IPR001670">
    <property type="entry name" value="ADH_Fe/GldA"/>
</dbReference>
<dbReference type="Gene3D" id="1.20.1090.10">
    <property type="entry name" value="Dehydroquinate synthase-like - alpha domain"/>
    <property type="match status" value="1"/>
</dbReference>
<dbReference type="EMBL" id="CP022011">
    <property type="protein sequence ID" value="QDJ14079.1"/>
    <property type="molecule type" value="Genomic_DNA"/>
</dbReference>
<evidence type="ECO:0000313" key="6">
    <source>
        <dbReference type="EMBL" id="QDJ14079.1"/>
    </source>
</evidence>
<reference evidence="6" key="1">
    <citation type="submission" date="2017-06" db="EMBL/GenBank/DDBJ databases">
        <title>Genome sequencing of pathogenic and non-pathogenic strains within Bisgaard taxon 40.</title>
        <authorList>
            <person name="Ladner J.T."/>
            <person name="Lovett S.P."/>
            <person name="Koroleva G."/>
            <person name="Lorch J.M."/>
        </authorList>
    </citation>
    <scope>NUCLEOTIDE SEQUENCE</scope>
    <source>
        <strain evidence="6">27576-1-I1</strain>
    </source>
</reference>
<dbReference type="Proteomes" id="UP000955338">
    <property type="component" value="Chromosome"/>
</dbReference>
<dbReference type="Pfam" id="PF25137">
    <property type="entry name" value="ADH_Fe_C"/>
    <property type="match status" value="1"/>
</dbReference>
<dbReference type="FunFam" id="3.40.50.1970:FF:000003">
    <property type="entry name" value="Alcohol dehydrogenase, iron-containing"/>
    <property type="match status" value="1"/>
</dbReference>
<gene>
    <name evidence="6" type="ORF">CEP48_00935</name>
</gene>
<feature type="domain" description="Fe-containing alcohol dehydrogenase-like C-terminal" evidence="5">
    <location>
        <begin position="199"/>
        <end position="362"/>
    </location>
</feature>
<dbReference type="GO" id="GO:0046872">
    <property type="term" value="F:metal ion binding"/>
    <property type="evidence" value="ECO:0007669"/>
    <property type="project" value="InterPro"/>
</dbReference>
<keyword evidence="3" id="KW-0560">Oxidoreductase</keyword>
<evidence type="ECO:0000259" key="4">
    <source>
        <dbReference type="Pfam" id="PF00465"/>
    </source>
</evidence>
<dbReference type="CDD" id="cd08187">
    <property type="entry name" value="BDH"/>
    <property type="match status" value="1"/>
</dbReference>
<comment type="similarity">
    <text evidence="2">Belongs to the iron-containing alcohol dehydrogenase family.</text>
</comment>
<protein>
    <submittedName>
        <fullName evidence="6">NADH-dependent alcohol dehydrogenase</fullName>
    </submittedName>
</protein>
<keyword evidence="7" id="KW-1185">Reference proteome</keyword>
<dbReference type="InterPro" id="IPR056798">
    <property type="entry name" value="ADH_Fe_C"/>
</dbReference>
<evidence type="ECO:0000259" key="5">
    <source>
        <dbReference type="Pfam" id="PF25137"/>
    </source>
</evidence>
<evidence type="ECO:0000256" key="2">
    <source>
        <dbReference type="ARBA" id="ARBA00007358"/>
    </source>
</evidence>
<dbReference type="PANTHER" id="PTHR43633:SF1">
    <property type="entry name" value="ALCOHOL DEHYDROGENASE YQHD"/>
    <property type="match status" value="1"/>
</dbReference>
<dbReference type="RefSeq" id="WP_261919837.1">
    <property type="nucleotide sequence ID" value="NZ_CP022011.1"/>
</dbReference>
<evidence type="ECO:0000256" key="1">
    <source>
        <dbReference type="ARBA" id="ARBA00001962"/>
    </source>
</evidence>
<dbReference type="Gene3D" id="3.40.50.1970">
    <property type="match status" value="1"/>
</dbReference>
<feature type="domain" description="Alcohol dehydrogenase iron-type/glycerol dehydrogenase GldA" evidence="4">
    <location>
        <begin position="9"/>
        <end position="183"/>
    </location>
</feature>
<dbReference type="GO" id="GO:0005829">
    <property type="term" value="C:cytosol"/>
    <property type="evidence" value="ECO:0007669"/>
    <property type="project" value="TreeGrafter"/>
</dbReference>
<dbReference type="AlphaFoldDB" id="A0A8D4LLN7"/>
<evidence type="ECO:0000313" key="7">
    <source>
        <dbReference type="Proteomes" id="UP000955338"/>
    </source>
</evidence>
<sequence>MNNFEYYNPVKIIFGEGQIKKLSELVPKDARVLITFGGGSAKRTGTLDEVKTALKQNGSRYILEFGGIEPNPEFDTLMKAVEIVHKEKINFLLAVGGGSVLDGTKFIALTSTLDDNANHSKAWEALLNRTKEIHSAIPIGTVLTIPATGSEMNAGGVINNSEKKAKLSFSNPKAYPIFSILDPTKTLTLPMKQVMNGIADAFVHVIEQYLTYPVNAKVQDHYAESLLKILIEEGLAVRTQPDNMEIRKNIMWSATMALNGLIGTGVPQDWSTHAIGHELTSLYKIDHARTLTIILPALMKVLKADKREKLLQYAKNVWHISNGNEDERIMQAINKTEEFFVQLDLPIRFSNLNIGEMDIDNVIYQLKAHNMVALGEHKKNDLSVSRQILELAQ</sequence>
<dbReference type="GO" id="GO:1990362">
    <property type="term" value="F:butanol dehydrogenase (NAD+) activity"/>
    <property type="evidence" value="ECO:0007669"/>
    <property type="project" value="InterPro"/>
</dbReference>
<dbReference type="PANTHER" id="PTHR43633">
    <property type="entry name" value="ALCOHOL DEHYDROGENASE YQHD"/>
    <property type="match status" value="1"/>
</dbReference>
<dbReference type="InterPro" id="IPR018211">
    <property type="entry name" value="ADH_Fe_CS"/>
</dbReference>
<dbReference type="GO" id="GO:1990002">
    <property type="term" value="F:methylglyoxal reductase (NADPH) (acetol producing) activity"/>
    <property type="evidence" value="ECO:0007669"/>
    <property type="project" value="TreeGrafter"/>
</dbReference>
<name>A0A8D4LLN7_9PAST</name>
<comment type="cofactor">
    <cofactor evidence="1">
        <name>Fe cation</name>
        <dbReference type="ChEBI" id="CHEBI:24875"/>
    </cofactor>
</comment>
<accession>A0A8D4LLN7</accession>
<proteinExistence type="inferred from homology"/>
<organism evidence="6 7">
    <name type="scientific">Mergibacter septicus</name>
    <dbReference type="NCBI Taxonomy" id="221402"/>
    <lineage>
        <taxon>Bacteria</taxon>
        <taxon>Pseudomonadati</taxon>
        <taxon>Pseudomonadota</taxon>
        <taxon>Gammaproteobacteria</taxon>
        <taxon>Pasteurellales</taxon>
        <taxon>Pasteurellaceae</taxon>
        <taxon>Mergibacter</taxon>
    </lineage>
</organism>
<dbReference type="GO" id="GO:0008106">
    <property type="term" value="F:alcohol dehydrogenase (NADP+) activity"/>
    <property type="evidence" value="ECO:0007669"/>
    <property type="project" value="TreeGrafter"/>
</dbReference>
<dbReference type="Pfam" id="PF00465">
    <property type="entry name" value="Fe-ADH"/>
    <property type="match status" value="1"/>
</dbReference>
<dbReference type="InterPro" id="IPR044731">
    <property type="entry name" value="BDH-like"/>
</dbReference>
<evidence type="ECO:0000256" key="3">
    <source>
        <dbReference type="ARBA" id="ARBA00023002"/>
    </source>
</evidence>
<dbReference type="PROSITE" id="PS00060">
    <property type="entry name" value="ADH_IRON_2"/>
    <property type="match status" value="1"/>
</dbReference>
<dbReference type="SUPFAM" id="SSF56796">
    <property type="entry name" value="Dehydroquinate synthase-like"/>
    <property type="match status" value="1"/>
</dbReference>